<comment type="caution">
    <text evidence="13">The sequence shown here is derived from an EMBL/GenBank/DDBJ whole genome shotgun (WGS) entry which is preliminary data.</text>
</comment>
<proteinExistence type="inferred from homology"/>
<feature type="transmembrane region" description="Helical" evidence="11">
    <location>
        <begin position="232"/>
        <end position="260"/>
    </location>
</feature>
<dbReference type="GO" id="GO:0009705">
    <property type="term" value="C:plant-type vacuole membrane"/>
    <property type="evidence" value="ECO:0007669"/>
    <property type="project" value="TreeGrafter"/>
</dbReference>
<evidence type="ECO:0000256" key="11">
    <source>
        <dbReference type="RuleBase" id="RU365028"/>
    </source>
</evidence>
<comment type="subcellular location">
    <subcellularLocation>
        <location evidence="1">Endomembrane system</location>
        <topology evidence="1">Multi-pass membrane protein</topology>
    </subcellularLocation>
    <subcellularLocation>
        <location evidence="11">Vacuole membrane</location>
    </subcellularLocation>
</comment>
<evidence type="ECO:0000313" key="14">
    <source>
        <dbReference type="Proteomes" id="UP001489004"/>
    </source>
</evidence>
<dbReference type="NCBIfam" id="TIGR00378">
    <property type="entry name" value="cax"/>
    <property type="match status" value="1"/>
</dbReference>
<accession>A0AAW1PL44</accession>
<dbReference type="EMBL" id="JALJOR010000011">
    <property type="protein sequence ID" value="KAK9809251.1"/>
    <property type="molecule type" value="Genomic_DNA"/>
</dbReference>
<dbReference type="InterPro" id="IPR004713">
    <property type="entry name" value="CaH_exchang"/>
</dbReference>
<evidence type="ECO:0000256" key="10">
    <source>
        <dbReference type="ARBA" id="ARBA00023136"/>
    </source>
</evidence>
<keyword evidence="8 11" id="KW-1133">Transmembrane helix</keyword>
<feature type="domain" description="Sodium/calcium exchanger membrane region" evidence="12">
    <location>
        <begin position="356"/>
        <end position="499"/>
    </location>
</feature>
<evidence type="ECO:0000256" key="6">
    <source>
        <dbReference type="ARBA" id="ARBA00022692"/>
    </source>
</evidence>
<feature type="transmembrane region" description="Helical" evidence="11">
    <location>
        <begin position="272"/>
        <end position="290"/>
    </location>
</feature>
<evidence type="ECO:0000256" key="4">
    <source>
        <dbReference type="ARBA" id="ARBA00022449"/>
    </source>
</evidence>
<keyword evidence="7 11" id="KW-0106">Calcium</keyword>
<name>A0AAW1PL44_9CHLO</name>
<dbReference type="PANTHER" id="PTHR31503">
    <property type="entry name" value="VACUOLAR CALCIUM ION TRANSPORTER"/>
    <property type="match status" value="1"/>
</dbReference>
<dbReference type="PANTHER" id="PTHR31503:SF22">
    <property type="entry name" value="VACUOLAR CALCIUM ION TRANSPORTER"/>
    <property type="match status" value="1"/>
</dbReference>
<sequence length="528" mass="56275">MQGPQALAAARAQMDVLLAQVSDLQALMQTTQDTQQLSSWGSGAPPKSPFEGDVENDLERALLGQDSLASNPIRAAGAADPRLTRLLGDNRTMSDELREVVRFQKMPWRMLGAIPQPEPSTSAVPTAAPSSSQGCISALGRDMRAVANVLASSWINVLLICLPLGIICAQRNWGALPTFILNFAALVPLALLLGEVTEDLAMRFGDVVGGLLNATFGNVVEVILSITALRKGLYGVVASSLLGSILSNLLLVLGCCFLCGGMRYQQQSFSALVNKAGCSLLFLACIALAMPTAARSFYGDAMMTQAVELQVSHIIAILLMAVYLLYLLFQLKTHGHLFDSEEEGEAGMPNMSCAAAFAMLIAISFTVALSSEYLTDAIEDVSLQTGLHEDFLALILLPIAGNACEHITAVSVAMKNKMGLAIGVALGSSIQIAVFVIPLVTLVGWGMGTDFTLDFDPFCVLMLTMAVIIAYFVSSDGSSNWLAGVQLTVTYFLIATLFLFRGDADDNEDQNGLLSSAWRPLRVVRAGH</sequence>
<evidence type="ECO:0000256" key="3">
    <source>
        <dbReference type="ARBA" id="ARBA00022448"/>
    </source>
</evidence>
<feature type="transmembrane region" description="Helical" evidence="11">
    <location>
        <begin position="204"/>
        <end position="226"/>
    </location>
</feature>
<feature type="transmembrane region" description="Helical" evidence="11">
    <location>
        <begin position="310"/>
        <end position="329"/>
    </location>
</feature>
<keyword evidence="4 11" id="KW-0050">Antiport</keyword>
<feature type="domain" description="Sodium/calcium exchanger membrane region" evidence="12">
    <location>
        <begin position="177"/>
        <end position="331"/>
    </location>
</feature>
<evidence type="ECO:0000256" key="7">
    <source>
        <dbReference type="ARBA" id="ARBA00022837"/>
    </source>
</evidence>
<evidence type="ECO:0000256" key="8">
    <source>
        <dbReference type="ARBA" id="ARBA00022989"/>
    </source>
</evidence>
<evidence type="ECO:0000256" key="2">
    <source>
        <dbReference type="ARBA" id="ARBA00008248"/>
    </source>
</evidence>
<feature type="transmembrane region" description="Helical" evidence="11">
    <location>
        <begin position="173"/>
        <end position="192"/>
    </location>
</feature>
<feature type="transmembrane region" description="Helical" evidence="11">
    <location>
        <begin position="481"/>
        <end position="500"/>
    </location>
</feature>
<feature type="transmembrane region" description="Helical" evidence="11">
    <location>
        <begin position="455"/>
        <end position="474"/>
    </location>
</feature>
<dbReference type="GO" id="GO:0012505">
    <property type="term" value="C:endomembrane system"/>
    <property type="evidence" value="ECO:0007669"/>
    <property type="project" value="UniProtKB-SubCell"/>
</dbReference>
<gene>
    <name evidence="13" type="ORF">WJX72_012117</name>
</gene>
<dbReference type="Pfam" id="PF01699">
    <property type="entry name" value="Na_Ca_ex"/>
    <property type="match status" value="2"/>
</dbReference>
<comment type="similarity">
    <text evidence="2">Belongs to the Ca(2+):cation antiporter (CaCA) (TC 2.A.19) family. Cation/proton exchanger (CAX) subfamily.</text>
</comment>
<reference evidence="13 14" key="1">
    <citation type="journal article" date="2024" name="Nat. Commun.">
        <title>Phylogenomics reveals the evolutionary origins of lichenization in chlorophyte algae.</title>
        <authorList>
            <person name="Puginier C."/>
            <person name="Libourel C."/>
            <person name="Otte J."/>
            <person name="Skaloud P."/>
            <person name="Haon M."/>
            <person name="Grisel S."/>
            <person name="Petersen M."/>
            <person name="Berrin J.G."/>
            <person name="Delaux P.M."/>
            <person name="Dal Grande F."/>
            <person name="Keller J."/>
        </authorList>
    </citation>
    <scope>NUCLEOTIDE SEQUENCE [LARGE SCALE GENOMIC DNA]</scope>
    <source>
        <strain evidence="13 14">SAG 2043</strain>
    </source>
</reference>
<dbReference type="NCBIfam" id="TIGR00846">
    <property type="entry name" value="caca2"/>
    <property type="match status" value="1"/>
</dbReference>
<dbReference type="GO" id="GO:0006874">
    <property type="term" value="P:intracellular calcium ion homeostasis"/>
    <property type="evidence" value="ECO:0007669"/>
    <property type="project" value="TreeGrafter"/>
</dbReference>
<dbReference type="InterPro" id="IPR004798">
    <property type="entry name" value="CAX-like"/>
</dbReference>
<keyword evidence="6 11" id="KW-0812">Transmembrane</keyword>
<organism evidence="13 14">
    <name type="scientific">[Myrmecia] bisecta</name>
    <dbReference type="NCBI Taxonomy" id="41462"/>
    <lineage>
        <taxon>Eukaryota</taxon>
        <taxon>Viridiplantae</taxon>
        <taxon>Chlorophyta</taxon>
        <taxon>core chlorophytes</taxon>
        <taxon>Trebouxiophyceae</taxon>
        <taxon>Trebouxiales</taxon>
        <taxon>Trebouxiaceae</taxon>
        <taxon>Myrmecia</taxon>
    </lineage>
</organism>
<dbReference type="InterPro" id="IPR004837">
    <property type="entry name" value="NaCa_Exmemb"/>
</dbReference>
<keyword evidence="10 11" id="KW-0472">Membrane</keyword>
<evidence type="ECO:0000313" key="13">
    <source>
        <dbReference type="EMBL" id="KAK9809251.1"/>
    </source>
</evidence>
<keyword evidence="11" id="KW-0926">Vacuole</keyword>
<evidence type="ECO:0000256" key="9">
    <source>
        <dbReference type="ARBA" id="ARBA00023065"/>
    </source>
</evidence>
<dbReference type="GO" id="GO:0015369">
    <property type="term" value="F:calcium:proton antiporter activity"/>
    <property type="evidence" value="ECO:0007669"/>
    <property type="project" value="UniProtKB-UniRule"/>
</dbReference>
<dbReference type="Gene3D" id="1.20.1420.30">
    <property type="entry name" value="NCX, central ion-binding region"/>
    <property type="match status" value="1"/>
</dbReference>
<dbReference type="AlphaFoldDB" id="A0AAW1PL44"/>
<evidence type="ECO:0000259" key="12">
    <source>
        <dbReference type="Pfam" id="PF01699"/>
    </source>
</evidence>
<dbReference type="Proteomes" id="UP001489004">
    <property type="component" value="Unassembled WGS sequence"/>
</dbReference>
<keyword evidence="5 11" id="KW-0109">Calcium transport</keyword>
<evidence type="ECO:0000256" key="1">
    <source>
        <dbReference type="ARBA" id="ARBA00004127"/>
    </source>
</evidence>
<keyword evidence="3 11" id="KW-0813">Transport</keyword>
<evidence type="ECO:0000256" key="5">
    <source>
        <dbReference type="ARBA" id="ARBA00022568"/>
    </source>
</evidence>
<keyword evidence="14" id="KW-1185">Reference proteome</keyword>
<keyword evidence="9 11" id="KW-0406">Ion transport</keyword>
<feature type="transmembrane region" description="Helical" evidence="11">
    <location>
        <begin position="350"/>
        <end position="371"/>
    </location>
</feature>
<feature type="transmembrane region" description="Helical" evidence="11">
    <location>
        <begin position="391"/>
        <end position="413"/>
    </location>
</feature>
<comment type="function">
    <text evidence="11">Vacuolar cation/proton exchanger (CAX). Translocates Ca(2+) and other metal ions into vacuoles using the proton gradient formed by H(+)-ATPase and H(+)-pyrophosphatase.</text>
</comment>
<protein>
    <recommendedName>
        <fullName evidence="11">Vacuolar cation/proton exchanger</fullName>
    </recommendedName>
</protein>
<dbReference type="InterPro" id="IPR044880">
    <property type="entry name" value="NCX_ion-bd_dom_sf"/>
</dbReference>
<feature type="transmembrane region" description="Helical" evidence="11">
    <location>
        <begin position="146"/>
        <end position="167"/>
    </location>
</feature>
<feature type="transmembrane region" description="Helical" evidence="11">
    <location>
        <begin position="420"/>
        <end position="443"/>
    </location>
</feature>